<sequence>MGEGRKRDRERWSHDVFINFRGELRDNFVSHLEKAFKSNGIHIFKDDDALKAAEKINTELSKAIKTSKVHLVLLSKTYAHSSWCLDELAEIFECSKKDAGHMVVPVFYKVDPSDVRRQKGSFGEPFEKHKSRHPGSKLQKWKEALTQVANLSGFVTGNYRDEAKLIDDVTKEVGKMLSVSYLPLPTYAVGVRSRLHRMNELMCFGSDDVQVIGISGMGGIGKTTLAKAAFNKFSDRFEGTSFLENFGDCCKKPEGKVHLQRKLLSDISRRDDILFNMEDAMEKRFRNKRVLVVIDDLEDLTQLNSVAIDLSCFGPGSRIIVTSRNTHLLWQLGAKNIYSPKELDYGESLELLSWHAFRASEPPEAFLQLSEKLVEYCGGLPLAMEVLGASLFKRSISEWETTLQRLKNIPEDNIQAKLKISFDGLSQVQKDIFLDLSCFFIGMEKDYVSCILDGCKLYPEIGLSVLKERCLITVRDNKIVMHNLLRDMGRDISRNKCGKWSRLWDPDDARYVLANDYVNGTGATKGLTLKVEDPATEILEVKAFSKLPGLKLLQLSNVSLSGSYAHFPKDLRWLYWLGCPWDSVPINLHLRNLVVMDMQYSNLKRLWDNQEQPQFLEHLKHINLSHSVHLTETPNFSYLPNLEKLVLVNCKSLVLVHKSIGTLHKKLVHLNLKGCTELGDLPSELYTLKALETLILSGCTKLERLDDALGAMESLRVLKADYTALSLFPSSGDQLKNLEELSLDGCKGLWKGKSPLAAVSLPFSFNRLGCLKTLSLGFCGLSDELVPVNLWSMSCLEELDLRGNNFRNLKTDFAGLLSLLVLKLDSCFELQSMFSLPKTLRSFYANDCIMLERTPDLSECVALQALYLTNCLSLVETPGLDKLKRVGVIHMEMCKRIPHTYIERIMQGWAVNANGGIFIPGCSLPDWVSFKNETNSISFTVPETRELDPVGFTVWTPYMSQQNNQMSEYSPKITLKNQTKGTVWSRKPATDQIRMYHERHIWQGHFLNEDFNLETGGQIEVAVDFGDQLTILGTGLRLAYNGHDQSVARVSHEKKSKFHLRSRL</sequence>
<dbReference type="InterPro" id="IPR035897">
    <property type="entry name" value="Toll_tir_struct_dom_sf"/>
</dbReference>
<dbReference type="RefSeq" id="XP_013605433.1">
    <property type="nucleotide sequence ID" value="XM_013749979.1"/>
</dbReference>
<dbReference type="Pfam" id="PF00931">
    <property type="entry name" value="NB-ARC"/>
    <property type="match status" value="1"/>
</dbReference>
<dbReference type="Gene3D" id="1.10.8.430">
    <property type="entry name" value="Helical domain of apoptotic protease-activating factors"/>
    <property type="match status" value="1"/>
</dbReference>
<dbReference type="InterPro" id="IPR042197">
    <property type="entry name" value="Apaf_helical"/>
</dbReference>
<dbReference type="OrthoDB" id="1044820at2759"/>
<dbReference type="EnsemblPlants" id="Bo8g091760.1">
    <property type="protein sequence ID" value="Bo8g091760.1"/>
    <property type="gene ID" value="Bo8g091760"/>
</dbReference>
<dbReference type="Gene3D" id="3.80.10.10">
    <property type="entry name" value="Ribonuclease Inhibitor"/>
    <property type="match status" value="2"/>
</dbReference>
<dbReference type="HOGENOM" id="CLU_001561_1_1_1"/>
<dbReference type="Proteomes" id="UP000032141">
    <property type="component" value="Chromosome C8"/>
</dbReference>
<dbReference type="PANTHER" id="PTHR11017">
    <property type="entry name" value="LEUCINE-RICH REPEAT-CONTAINING PROTEIN"/>
    <property type="match status" value="1"/>
</dbReference>
<dbReference type="InterPro" id="IPR058546">
    <property type="entry name" value="RPS4B/Roq1-like_LRR"/>
</dbReference>
<accession>A0A0D3DTX3</accession>
<evidence type="ECO:0000256" key="2">
    <source>
        <dbReference type="ARBA" id="ARBA00022737"/>
    </source>
</evidence>
<protein>
    <recommendedName>
        <fullName evidence="5">TIR domain-containing protein</fullName>
    </recommendedName>
</protein>
<evidence type="ECO:0000256" key="4">
    <source>
        <dbReference type="ARBA" id="ARBA00023027"/>
    </source>
</evidence>
<dbReference type="InterPro" id="IPR027417">
    <property type="entry name" value="P-loop_NTPase"/>
</dbReference>
<keyword evidence="4" id="KW-0520">NAD</keyword>
<dbReference type="PANTHER" id="PTHR11017:SF271">
    <property type="entry name" value="DISEASE RESISTANCE PROTEIN (TIR-NBS-LRR CLASS) FAMILY"/>
    <property type="match status" value="1"/>
</dbReference>
<name>A0A0D3DTX3_BRAOL</name>
<dbReference type="InterPro" id="IPR002182">
    <property type="entry name" value="NB-ARC"/>
</dbReference>
<dbReference type="InterPro" id="IPR044974">
    <property type="entry name" value="Disease_R_plants"/>
</dbReference>
<dbReference type="RefSeq" id="XP_013605432.1">
    <property type="nucleotide sequence ID" value="XM_013749978.1"/>
</dbReference>
<dbReference type="AlphaFoldDB" id="A0A0D3DTX3"/>
<dbReference type="PRINTS" id="PR00364">
    <property type="entry name" value="DISEASERSIST"/>
</dbReference>
<dbReference type="GO" id="GO:0043531">
    <property type="term" value="F:ADP binding"/>
    <property type="evidence" value="ECO:0007669"/>
    <property type="project" value="InterPro"/>
</dbReference>
<dbReference type="Pfam" id="PF23286">
    <property type="entry name" value="LRR_13"/>
    <property type="match status" value="1"/>
</dbReference>
<dbReference type="Gene3D" id="3.40.50.10140">
    <property type="entry name" value="Toll/interleukin-1 receptor homology (TIR) domain"/>
    <property type="match status" value="1"/>
</dbReference>
<keyword evidence="2" id="KW-0677">Repeat</keyword>
<dbReference type="GeneID" id="106312450"/>
<dbReference type="PROSITE" id="PS50104">
    <property type="entry name" value="TIR"/>
    <property type="match status" value="1"/>
</dbReference>
<dbReference type="FunFam" id="3.40.50.10140:FF:000007">
    <property type="entry name" value="Disease resistance protein (TIR-NBS-LRR class)"/>
    <property type="match status" value="1"/>
</dbReference>
<dbReference type="SUPFAM" id="SSF52540">
    <property type="entry name" value="P-loop containing nucleoside triphosphate hydrolases"/>
    <property type="match status" value="1"/>
</dbReference>
<dbReference type="GO" id="GO:0007165">
    <property type="term" value="P:signal transduction"/>
    <property type="evidence" value="ECO:0007669"/>
    <property type="project" value="InterPro"/>
</dbReference>
<organism evidence="6 7">
    <name type="scientific">Brassica oleracea var. oleracea</name>
    <dbReference type="NCBI Taxonomy" id="109376"/>
    <lineage>
        <taxon>Eukaryota</taxon>
        <taxon>Viridiplantae</taxon>
        <taxon>Streptophyta</taxon>
        <taxon>Embryophyta</taxon>
        <taxon>Tracheophyta</taxon>
        <taxon>Spermatophyta</taxon>
        <taxon>Magnoliopsida</taxon>
        <taxon>eudicotyledons</taxon>
        <taxon>Gunneridae</taxon>
        <taxon>Pentapetalae</taxon>
        <taxon>rosids</taxon>
        <taxon>malvids</taxon>
        <taxon>Brassicales</taxon>
        <taxon>Brassicaceae</taxon>
        <taxon>Brassiceae</taxon>
        <taxon>Brassica</taxon>
    </lineage>
</organism>
<feature type="domain" description="TIR" evidence="5">
    <location>
        <begin position="12"/>
        <end position="177"/>
    </location>
</feature>
<dbReference type="SMART" id="SM00255">
    <property type="entry name" value="TIR"/>
    <property type="match status" value="1"/>
</dbReference>
<keyword evidence="1" id="KW-0433">Leucine-rich repeat</keyword>
<evidence type="ECO:0000313" key="7">
    <source>
        <dbReference type="Proteomes" id="UP000032141"/>
    </source>
</evidence>
<evidence type="ECO:0000313" key="6">
    <source>
        <dbReference type="EnsemblPlants" id="Bo8g091760.1"/>
    </source>
</evidence>
<evidence type="ECO:0000259" key="5">
    <source>
        <dbReference type="PROSITE" id="PS50104"/>
    </source>
</evidence>
<evidence type="ECO:0000256" key="1">
    <source>
        <dbReference type="ARBA" id="ARBA00022614"/>
    </source>
</evidence>
<dbReference type="KEGG" id="boe:106312450"/>
<dbReference type="Gene3D" id="3.40.50.300">
    <property type="entry name" value="P-loop containing nucleotide triphosphate hydrolases"/>
    <property type="match status" value="1"/>
</dbReference>
<keyword evidence="7" id="KW-1185">Reference proteome</keyword>
<dbReference type="eggNOG" id="ENOG502QQJE">
    <property type="taxonomic scope" value="Eukaryota"/>
</dbReference>
<dbReference type="Pfam" id="PF23282">
    <property type="entry name" value="WHD_ROQ1"/>
    <property type="match status" value="1"/>
</dbReference>
<dbReference type="SUPFAM" id="SSF52058">
    <property type="entry name" value="L domain-like"/>
    <property type="match status" value="1"/>
</dbReference>
<proteinExistence type="predicted"/>
<dbReference type="Gramene" id="Bo8g091760.1">
    <property type="protein sequence ID" value="Bo8g091760.1"/>
    <property type="gene ID" value="Bo8g091760"/>
</dbReference>
<dbReference type="GO" id="GO:0006952">
    <property type="term" value="P:defense response"/>
    <property type="evidence" value="ECO:0007669"/>
    <property type="project" value="InterPro"/>
</dbReference>
<dbReference type="InterPro" id="IPR032675">
    <property type="entry name" value="LRR_dom_sf"/>
</dbReference>
<reference evidence="6" key="2">
    <citation type="submission" date="2015-03" db="UniProtKB">
        <authorList>
            <consortium name="EnsemblPlants"/>
        </authorList>
    </citation>
    <scope>IDENTIFICATION</scope>
</reference>
<evidence type="ECO:0000256" key="3">
    <source>
        <dbReference type="ARBA" id="ARBA00022821"/>
    </source>
</evidence>
<dbReference type="OMA" id="YANDCIM"/>
<keyword evidence="3" id="KW-0611">Plant defense</keyword>
<reference evidence="6 7" key="1">
    <citation type="journal article" date="2014" name="Genome Biol.">
        <title>Transcriptome and methylome profiling reveals relics of genome dominance in the mesopolyploid Brassica oleracea.</title>
        <authorList>
            <person name="Parkin I.A."/>
            <person name="Koh C."/>
            <person name="Tang H."/>
            <person name="Robinson S.J."/>
            <person name="Kagale S."/>
            <person name="Clarke W.E."/>
            <person name="Town C.D."/>
            <person name="Nixon J."/>
            <person name="Krishnakumar V."/>
            <person name="Bidwell S.L."/>
            <person name="Denoeud F."/>
            <person name="Belcram H."/>
            <person name="Links M.G."/>
            <person name="Just J."/>
            <person name="Clarke C."/>
            <person name="Bender T."/>
            <person name="Huebert T."/>
            <person name="Mason A.S."/>
            <person name="Pires J.C."/>
            <person name="Barker G."/>
            <person name="Moore J."/>
            <person name="Walley P.G."/>
            <person name="Manoli S."/>
            <person name="Batley J."/>
            <person name="Edwards D."/>
            <person name="Nelson M.N."/>
            <person name="Wang X."/>
            <person name="Paterson A.H."/>
            <person name="King G."/>
            <person name="Bancroft I."/>
            <person name="Chalhoub B."/>
            <person name="Sharpe A.G."/>
        </authorList>
    </citation>
    <scope>NUCLEOTIDE SEQUENCE</scope>
    <source>
        <strain evidence="6 7">cv. TO1000</strain>
    </source>
</reference>
<dbReference type="InterPro" id="IPR058192">
    <property type="entry name" value="WHD_ROQ1-like"/>
</dbReference>
<dbReference type="SUPFAM" id="SSF52200">
    <property type="entry name" value="Toll/Interleukin receptor TIR domain"/>
    <property type="match status" value="1"/>
</dbReference>
<dbReference type="Pfam" id="PF01582">
    <property type="entry name" value="TIR"/>
    <property type="match status" value="1"/>
</dbReference>
<dbReference type="InterPro" id="IPR000157">
    <property type="entry name" value="TIR_dom"/>
</dbReference>